<sequence>MAKLPPIQFHHSNETGEKMEFRANVTIDKDGTFNVSIPDELQPIARALQAAKHHVGLSKPGNANQWRVSGKRLDDCRSFINKAMVDYLKCEVATERVICYGHSLRVTSAKDESGRYHPNGYIAQRAVGKVGGGNDVGYQWIGELNATEHAKLYSVGLGAKVFDKVTYRRASGEKVEYKRAHFDHEISDSPGTLLNSFIGLDLVPEYSQQMPYSDEAAQFFYDAMLAMCKLADQVGTFLGNKEKLMRAIEHRVGLLPPGSERQSA</sequence>
<dbReference type="RefSeq" id="WP_284076943.1">
    <property type="nucleotide sequence ID" value="NZ_JAVLSM010000007.1"/>
</dbReference>
<dbReference type="AlphaFoldDB" id="A0AAE4G875"/>
<gene>
    <name evidence="1" type="ORF">RJN63_11590</name>
</gene>
<comment type="caution">
    <text evidence="1">The sequence shown here is derived from an EMBL/GenBank/DDBJ whole genome shotgun (WGS) entry which is preliminary data.</text>
</comment>
<organism evidence="1">
    <name type="scientific">Herbaspirillum huttiense subsp. nephrolepidis</name>
    <dbReference type="NCBI Taxonomy" id="3075126"/>
    <lineage>
        <taxon>Bacteria</taxon>
        <taxon>Pseudomonadati</taxon>
        <taxon>Pseudomonadota</taxon>
        <taxon>Betaproteobacteria</taxon>
        <taxon>Burkholderiales</taxon>
        <taxon>Oxalobacteraceae</taxon>
        <taxon>Herbaspirillum</taxon>
    </lineage>
</organism>
<dbReference type="EMBL" id="JAVRAA010000005">
    <property type="protein sequence ID" value="MDT0337474.1"/>
    <property type="molecule type" value="Genomic_DNA"/>
</dbReference>
<proteinExistence type="predicted"/>
<name>A0AAE4G875_9BURK</name>
<protein>
    <submittedName>
        <fullName evidence="1">Uncharacterized protein</fullName>
    </submittedName>
</protein>
<reference evidence="1" key="1">
    <citation type="submission" date="2023-02" db="EMBL/GenBank/DDBJ databases">
        <title>Description of Herbaspirillum huttiense subsp. nephrolepsisexaltata and Herbaspirillum huttiense subsp. lycopersicon.</title>
        <authorList>
            <person name="Poudel M."/>
            <person name="Sharma A."/>
            <person name="Goss E."/>
            <person name="Tapia J.H."/>
            <person name="Harmon C.M."/>
            <person name="Jones J.B."/>
        </authorList>
    </citation>
    <scope>NUCLEOTIDE SEQUENCE</scope>
    <source>
        <strain evidence="1">NC40101</strain>
    </source>
</reference>
<accession>A0AAE4G875</accession>
<evidence type="ECO:0000313" key="1">
    <source>
        <dbReference type="EMBL" id="MDT0337474.1"/>
    </source>
</evidence>